<evidence type="ECO:0000313" key="3">
    <source>
        <dbReference type="Proteomes" id="UP000308768"/>
    </source>
</evidence>
<comment type="caution">
    <text evidence="2">The sequence shown here is derived from an EMBL/GenBank/DDBJ whole genome shotgun (WGS) entry which is preliminary data.</text>
</comment>
<dbReference type="AlphaFoldDB" id="A0A4U0WJ52"/>
<feature type="compositionally biased region" description="Basic residues" evidence="1">
    <location>
        <begin position="395"/>
        <end position="417"/>
    </location>
</feature>
<protein>
    <submittedName>
        <fullName evidence="2">Uncharacterized protein</fullName>
    </submittedName>
</protein>
<feature type="compositionally biased region" description="Polar residues" evidence="1">
    <location>
        <begin position="173"/>
        <end position="182"/>
    </location>
</feature>
<dbReference type="OrthoDB" id="3937844at2759"/>
<feature type="compositionally biased region" description="Polar residues" evidence="1">
    <location>
        <begin position="420"/>
        <end position="441"/>
    </location>
</feature>
<feature type="region of interest" description="Disordered" evidence="1">
    <location>
        <begin position="55"/>
        <end position="602"/>
    </location>
</feature>
<evidence type="ECO:0000256" key="1">
    <source>
        <dbReference type="SAM" id="MobiDB-lite"/>
    </source>
</evidence>
<feature type="compositionally biased region" description="Low complexity" evidence="1">
    <location>
        <begin position="997"/>
        <end position="1017"/>
    </location>
</feature>
<sequence>MAGVTVAPPSLRMSSTGVLDVSQPPNQSQSYVIADSQHTASIVDSHAPDSVSIVEDSYPNAQAPQSPYTHLSPLPRLPPVSGLQSDTGSRYVSPPVAPLRARLQLRLEAISQESQHQQEERAQPTKSDSKSYTEASEVVLQSPAKVAPPHNQTSLDKPEGAKEEVALKRKKQNQISQMQNLSRLLDSDSDNGDEVHRRQNSPAKKIQPVASKTPQTTSKSMKLKDRLLQTADQDPVIAETSTSAKAKSKSATLAESSSKQPPLMSRDTAVKGSVKTRVKPASSSTAHSKTDVSSERLQGLNTSTTTMEGKAVDAEDLEGEDISMYDVPASPHVNGAAKKKPSAAKKTPSSKLSGKLSTNATKAKNGLSAPTKRDAQSNDIRDTQEDLGSLNAPTTKKKSARSAKKTTTRKSAAKKSSAKVTKNNLSSRSGKSPSKITSGPSNKAGRLAERASEADYEASQKLSDTKLPPQRNTRASAAVKANDVKPPTADREKSQEQPLDDGFEEFVNYSHDEDDASIEVARKQPRNTAAAAPGQDVGNVQSPKSDATNEASQSALKRSEKCLEVRTNEDIVSGSSTRLIMEPRIQERVAQKQPQNSTEEVQDRLMDVSKALIKGMEGASQDQAILISEGEESPSVVSDFGNEGQATGNAGLGVPFDKPQAPRSSPPVQANTVISPIVDEERVRKAQVISFSRQGPRNQGSVSTKKAPTASPLITKTITTAAEPAAAEQNNQEPKILTNNAPTPGPFAPTAPSEELRERGNEKKRKAESMPAATPQTKRSQRLRISPHTDEDVLIGDNESEEPELVIFSHNNISRRTSQRSIVTEYGSPIPVIDMVTEKPASAQSVQQNLQQQRAMDIDPAATYDEHSDDLHLLESHNYQHETLPTQLLSSYSKPVPHPPEAESKAISGHVAARFLERAVADATAKDTDEENNPFAADPIKQQPKKITAFMHMLQSQVQARSIAREKRVKLPIDDLTSTTSDPEKTLVEQDVDVETASPSSDSKSSAPSTSLAGSPSDEMEWEASLNPQQRNIVDVLAHISHRLVRHLIDEETAVADIASDYERDGTQLIEDMQRAHRQEYDAWTAGFESRKKGLAGEFAAAEMRLRRGREDIARSGIREAGGAEKRRLEELVGRLGGMMEGCC</sequence>
<feature type="region of interest" description="Disordered" evidence="1">
    <location>
        <begin position="628"/>
        <end position="676"/>
    </location>
</feature>
<feature type="compositionally biased region" description="Basic and acidic residues" evidence="1">
    <location>
        <begin position="156"/>
        <end position="167"/>
    </location>
</feature>
<feature type="compositionally biased region" description="Polar residues" evidence="1">
    <location>
        <begin position="59"/>
        <end position="69"/>
    </location>
</feature>
<feature type="compositionally biased region" description="Basic and acidic residues" evidence="1">
    <location>
        <begin position="371"/>
        <end position="384"/>
    </location>
</feature>
<feature type="region of interest" description="Disordered" evidence="1">
    <location>
        <begin position="689"/>
        <end position="798"/>
    </location>
</feature>
<feature type="compositionally biased region" description="Basic and acidic residues" evidence="1">
    <location>
        <begin position="754"/>
        <end position="768"/>
    </location>
</feature>
<feature type="compositionally biased region" description="Polar residues" evidence="1">
    <location>
        <begin position="210"/>
        <end position="220"/>
    </location>
</feature>
<feature type="region of interest" description="Disordered" evidence="1">
    <location>
        <begin position="1"/>
        <end position="28"/>
    </location>
</feature>
<organism evidence="2 3">
    <name type="scientific">Cryomyces minteri</name>
    <dbReference type="NCBI Taxonomy" id="331657"/>
    <lineage>
        <taxon>Eukaryota</taxon>
        <taxon>Fungi</taxon>
        <taxon>Dikarya</taxon>
        <taxon>Ascomycota</taxon>
        <taxon>Pezizomycotina</taxon>
        <taxon>Dothideomycetes</taxon>
        <taxon>Dothideomycetes incertae sedis</taxon>
        <taxon>Cryomyces</taxon>
    </lineage>
</organism>
<gene>
    <name evidence="2" type="ORF">B0A49_10393</name>
</gene>
<name>A0A4U0WJ52_9PEZI</name>
<dbReference type="STRING" id="331657.A0A4U0WJ52"/>
<dbReference type="EMBL" id="NAJN01001458">
    <property type="protein sequence ID" value="TKA63064.1"/>
    <property type="molecule type" value="Genomic_DNA"/>
</dbReference>
<feature type="compositionally biased region" description="Polar residues" evidence="1">
    <location>
        <begin position="662"/>
        <end position="674"/>
    </location>
</feature>
<accession>A0A4U0WJ52</accession>
<reference evidence="2 3" key="1">
    <citation type="submission" date="2017-03" db="EMBL/GenBank/DDBJ databases">
        <title>Genomes of endolithic fungi from Antarctica.</title>
        <authorList>
            <person name="Coleine C."/>
            <person name="Masonjones S."/>
            <person name="Stajich J.E."/>
        </authorList>
    </citation>
    <scope>NUCLEOTIDE SEQUENCE [LARGE SCALE GENOMIC DNA]</scope>
    <source>
        <strain evidence="2 3">CCFEE 5187</strain>
    </source>
</reference>
<evidence type="ECO:0000313" key="2">
    <source>
        <dbReference type="EMBL" id="TKA63064.1"/>
    </source>
</evidence>
<feature type="compositionally biased region" description="Polar residues" evidence="1">
    <location>
        <begin position="538"/>
        <end position="556"/>
    </location>
</feature>
<feature type="compositionally biased region" description="Acidic residues" evidence="1">
    <location>
        <begin position="314"/>
        <end position="323"/>
    </location>
</feature>
<feature type="region of interest" description="Disordered" evidence="1">
    <location>
        <begin position="974"/>
        <end position="1024"/>
    </location>
</feature>
<keyword evidence="3" id="KW-1185">Reference proteome</keyword>
<feature type="compositionally biased region" description="Basic and acidic residues" evidence="1">
    <location>
        <begin position="116"/>
        <end position="131"/>
    </location>
</feature>
<proteinExistence type="predicted"/>
<feature type="compositionally biased region" description="Low complexity" evidence="1">
    <location>
        <begin position="721"/>
        <end position="742"/>
    </location>
</feature>
<feature type="compositionally biased region" description="Polar residues" evidence="1">
    <location>
        <begin position="295"/>
        <end position="307"/>
    </location>
</feature>
<feature type="compositionally biased region" description="Polar residues" evidence="1">
    <location>
        <begin position="12"/>
        <end position="28"/>
    </location>
</feature>
<feature type="compositionally biased region" description="Polar residues" evidence="1">
    <location>
        <begin position="689"/>
        <end position="720"/>
    </location>
</feature>
<feature type="compositionally biased region" description="Low complexity" evidence="1">
    <location>
        <begin position="344"/>
        <end position="353"/>
    </location>
</feature>
<feature type="compositionally biased region" description="Low complexity" evidence="1">
    <location>
        <begin position="238"/>
        <end position="259"/>
    </location>
</feature>
<dbReference type="Proteomes" id="UP000308768">
    <property type="component" value="Unassembled WGS sequence"/>
</dbReference>
<feature type="compositionally biased region" description="Basic and acidic residues" evidence="1">
    <location>
        <begin position="557"/>
        <end position="569"/>
    </location>
</feature>